<sequence length="47" mass="5266">MRCVVCVDACLFVFASESQGSTAAKRMFDDFVSQDYLSDCIWKSSFA</sequence>
<keyword evidence="2" id="KW-1185">Reference proteome</keyword>
<dbReference type="AlphaFoldDB" id="G7E3C0"/>
<comment type="caution">
    <text evidence="1">The sequence shown here is derived from an EMBL/GenBank/DDBJ whole genome shotgun (WGS) entry which is preliminary data.</text>
</comment>
<dbReference type="HOGENOM" id="CLU_3175537_0_0_1"/>
<proteinExistence type="predicted"/>
<accession>G7E3C0</accession>
<gene>
    <name evidence="1" type="primary">Mo04008</name>
    <name evidence="1" type="ORF">E5Q_04008</name>
</gene>
<dbReference type="InterPro" id="IPR013203">
    <property type="entry name" value="Leader_Arg2_CPA1"/>
</dbReference>
<dbReference type="Proteomes" id="UP000009131">
    <property type="component" value="Unassembled WGS sequence"/>
</dbReference>
<dbReference type="InParanoid" id="G7E3C0"/>
<evidence type="ECO:0000313" key="2">
    <source>
        <dbReference type="Proteomes" id="UP000009131"/>
    </source>
</evidence>
<reference evidence="1 2" key="1">
    <citation type="journal article" date="2011" name="J. Gen. Appl. Microbiol.">
        <title>Draft genome sequencing of the enigmatic basidiomycete Mixia osmundae.</title>
        <authorList>
            <person name="Nishida H."/>
            <person name="Nagatsuka Y."/>
            <person name="Sugiyama J."/>
        </authorList>
    </citation>
    <scope>NUCLEOTIDE SEQUENCE [LARGE SCALE GENOMIC DNA]</scope>
    <source>
        <strain evidence="2">CBS 9802 / IAM 14324 / JCM 22182 / KY 12970</strain>
    </source>
</reference>
<name>G7E3C0_MIXOS</name>
<reference evidence="1 2" key="2">
    <citation type="journal article" date="2012" name="Open Biol.">
        <title>Characteristics of nucleosomes and linker DNA regions on the genome of the basidiomycete Mixia osmundae revealed by mono- and dinucleosome mapping.</title>
        <authorList>
            <person name="Nishida H."/>
            <person name="Kondo S."/>
            <person name="Matsumoto T."/>
            <person name="Suzuki Y."/>
            <person name="Yoshikawa H."/>
            <person name="Taylor T.D."/>
            <person name="Sugiyama J."/>
        </authorList>
    </citation>
    <scope>NUCLEOTIDE SEQUENCE [LARGE SCALE GENOMIC DNA]</scope>
    <source>
        <strain evidence="2">CBS 9802 / IAM 14324 / JCM 22182 / KY 12970</strain>
    </source>
</reference>
<dbReference type="EMBL" id="BABT02000119">
    <property type="protein sequence ID" value="GAA97330.1"/>
    <property type="molecule type" value="Genomic_DNA"/>
</dbReference>
<dbReference type="Pfam" id="PF08252">
    <property type="entry name" value="Leader_CPA1"/>
    <property type="match status" value="1"/>
</dbReference>
<organism evidence="1 2">
    <name type="scientific">Mixia osmundae (strain CBS 9802 / IAM 14324 / JCM 22182 / KY 12970)</name>
    <dbReference type="NCBI Taxonomy" id="764103"/>
    <lineage>
        <taxon>Eukaryota</taxon>
        <taxon>Fungi</taxon>
        <taxon>Dikarya</taxon>
        <taxon>Basidiomycota</taxon>
        <taxon>Pucciniomycotina</taxon>
        <taxon>Mixiomycetes</taxon>
        <taxon>Mixiales</taxon>
        <taxon>Mixiaceae</taxon>
        <taxon>Mixia</taxon>
    </lineage>
</organism>
<evidence type="ECO:0000313" key="1">
    <source>
        <dbReference type="EMBL" id="GAA97330.1"/>
    </source>
</evidence>
<protein>
    <submittedName>
        <fullName evidence="1">Uncharacterized protein</fullName>
    </submittedName>
</protein>